<dbReference type="InterPro" id="IPR028082">
    <property type="entry name" value="Peripla_BP_I"/>
</dbReference>
<evidence type="ECO:0000256" key="1">
    <source>
        <dbReference type="SAM" id="MobiDB-lite"/>
    </source>
</evidence>
<evidence type="ECO:0008006" key="4">
    <source>
        <dbReference type="Google" id="ProtNLM"/>
    </source>
</evidence>
<evidence type="ECO:0000313" key="3">
    <source>
        <dbReference type="Proteomes" id="UP001589788"/>
    </source>
</evidence>
<gene>
    <name evidence="2" type="ORF">ACFFRE_03035</name>
</gene>
<dbReference type="EMBL" id="JBHLYQ010000017">
    <property type="protein sequence ID" value="MFC0081135.1"/>
    <property type="molecule type" value="Genomic_DNA"/>
</dbReference>
<name>A0ABV6C0B7_9ACTN</name>
<dbReference type="RefSeq" id="WP_377788089.1">
    <property type="nucleotide sequence ID" value="NZ_JBHLYQ010000017.1"/>
</dbReference>
<feature type="region of interest" description="Disordered" evidence="1">
    <location>
        <begin position="1"/>
        <end position="50"/>
    </location>
</feature>
<feature type="region of interest" description="Disordered" evidence="1">
    <location>
        <begin position="118"/>
        <end position="137"/>
    </location>
</feature>
<accession>A0ABV6C0B7</accession>
<dbReference type="Gene3D" id="3.40.50.2300">
    <property type="match status" value="2"/>
</dbReference>
<keyword evidence="3" id="KW-1185">Reference proteome</keyword>
<comment type="caution">
    <text evidence="2">The sequence shown here is derived from an EMBL/GenBank/DDBJ whole genome shotgun (WGS) entry which is preliminary data.</text>
</comment>
<dbReference type="Proteomes" id="UP001589788">
    <property type="component" value="Unassembled WGS sequence"/>
</dbReference>
<evidence type="ECO:0000313" key="2">
    <source>
        <dbReference type="EMBL" id="MFC0081135.1"/>
    </source>
</evidence>
<sequence length="613" mass="64067">MPSEPVGQQPAGGQSQGNRPAVGWSSRDQATGDPTGALAGRPRRGAVRDPGLRRAARWTLTDAVLRWSPFLVAVTALGLIVALAPPVQGGSSSSDTRGVATGPSGVAGSTAAGSLGSAAGGSGGGASGAGGSGAGGSSGGVASAAPVGAAGTTVTGTACGPGVKQFAWSAYAPPCVAAFHGNNGGATAPGVTGSTITLTFAEPSSSTMALVDTFAGYADIDVPEYVSDMETYINYFNTQFELYGRKVVLKPFTAQGDFLLEDDGQDLSGAEADAQTAASIPAFADVTFPLLAAAPYLEDLAEDHVISTAGLGEPDQWFAQYAPYAYSEVPTGSAAAYGFAHMICARMAGMPAIFSPQYSTTTRKFGLITPETPQYEEVAQDILKTAASTCGTQFPVWEQYTLGSLQTYESQAVSIVAKMKSEGITTVVCGCDPIFPIELSQAAAQQDYDPEWVTIGWEDPITQEYDQPEWAHAISEEGQTPPPRSLNAYKIFERASGGRPPAEQYFYVAYYTLLMVFDALQLAGPDLTPQTFQRGWFSLPRTPAGEAGIWQGGPDAYSLNDVTTQLGWWDPNATSYADGKAGAWEDCGNGRYYFLQDPDGWGTPHTQLNCFGR</sequence>
<proteinExistence type="predicted"/>
<dbReference type="SUPFAM" id="SSF53822">
    <property type="entry name" value="Periplasmic binding protein-like I"/>
    <property type="match status" value="1"/>
</dbReference>
<feature type="region of interest" description="Disordered" evidence="1">
    <location>
        <begin position="87"/>
        <end position="106"/>
    </location>
</feature>
<organism evidence="2 3">
    <name type="scientific">Aciditerrimonas ferrireducens</name>
    <dbReference type="NCBI Taxonomy" id="667306"/>
    <lineage>
        <taxon>Bacteria</taxon>
        <taxon>Bacillati</taxon>
        <taxon>Actinomycetota</taxon>
        <taxon>Acidimicrobiia</taxon>
        <taxon>Acidimicrobiales</taxon>
        <taxon>Acidimicrobiaceae</taxon>
        <taxon>Aciditerrimonas</taxon>
    </lineage>
</organism>
<protein>
    <recommendedName>
        <fullName evidence="4">ABC transporter substrate-binding protein</fullName>
    </recommendedName>
</protein>
<reference evidence="2 3" key="1">
    <citation type="submission" date="2024-09" db="EMBL/GenBank/DDBJ databases">
        <authorList>
            <person name="Sun Q."/>
            <person name="Mori K."/>
        </authorList>
    </citation>
    <scope>NUCLEOTIDE SEQUENCE [LARGE SCALE GENOMIC DNA]</scope>
    <source>
        <strain evidence="2 3">JCM 15389</strain>
    </source>
</reference>